<evidence type="ECO:0000313" key="3">
    <source>
        <dbReference type="Proteomes" id="UP000060487"/>
    </source>
</evidence>
<evidence type="ECO:0000313" key="2">
    <source>
        <dbReference type="EMBL" id="KWT82477.1"/>
    </source>
</evidence>
<dbReference type="Pfam" id="PF02464">
    <property type="entry name" value="CinA"/>
    <property type="match status" value="1"/>
</dbReference>
<dbReference type="EC" id="3.5.1.42" evidence="2"/>
<gene>
    <name evidence="2" type="ORF">ASN18_2509</name>
</gene>
<dbReference type="Gene3D" id="3.90.950.20">
    <property type="entry name" value="CinA-like"/>
    <property type="match status" value="1"/>
</dbReference>
<dbReference type="EMBL" id="LNQR01000089">
    <property type="protein sequence ID" value="KWT82477.1"/>
    <property type="molecule type" value="Genomic_DNA"/>
</dbReference>
<dbReference type="NCBIfam" id="TIGR00199">
    <property type="entry name" value="PncC_domain"/>
    <property type="match status" value="1"/>
</dbReference>
<dbReference type="Proteomes" id="UP000060487">
    <property type="component" value="Unassembled WGS sequence"/>
</dbReference>
<dbReference type="InterPro" id="IPR008136">
    <property type="entry name" value="CinA_C"/>
</dbReference>
<reference evidence="2 3" key="1">
    <citation type="submission" date="2015-11" db="EMBL/GenBank/DDBJ databases">
        <authorList>
            <person name="Lin W."/>
        </authorList>
    </citation>
    <scope>NUCLEOTIDE SEQUENCE [LARGE SCALE GENOMIC DNA]</scope>
    <source>
        <strain evidence="2 3">HCH-1</strain>
    </source>
</reference>
<organism evidence="2 3">
    <name type="scientific">Candidatus Magnetominusculus xianensis</name>
    <dbReference type="NCBI Taxonomy" id="1748249"/>
    <lineage>
        <taxon>Bacteria</taxon>
        <taxon>Pseudomonadati</taxon>
        <taxon>Nitrospirota</taxon>
        <taxon>Nitrospiria</taxon>
        <taxon>Nitrospirales</taxon>
        <taxon>Nitrospiraceae</taxon>
        <taxon>Candidatus Magnetominusculus</taxon>
    </lineage>
</organism>
<dbReference type="InterPro" id="IPR036653">
    <property type="entry name" value="CinA-like_C"/>
</dbReference>
<dbReference type="GO" id="GO:0019159">
    <property type="term" value="F:nicotinamide-nucleotide amidase activity"/>
    <property type="evidence" value="ECO:0007669"/>
    <property type="project" value="UniProtKB-EC"/>
</dbReference>
<feature type="domain" description="CinA C-terminal" evidence="1">
    <location>
        <begin position="16"/>
        <end position="166"/>
    </location>
</feature>
<dbReference type="SUPFAM" id="SSF142433">
    <property type="entry name" value="CinA-like"/>
    <property type="match status" value="1"/>
</dbReference>
<keyword evidence="2" id="KW-0378">Hydrolase</keyword>
<comment type="caution">
    <text evidence="2">The sequence shown here is derived from an EMBL/GenBank/DDBJ whole genome shotgun (WGS) entry which is preliminary data.</text>
</comment>
<proteinExistence type="predicted"/>
<dbReference type="RefSeq" id="WP_085053110.1">
    <property type="nucleotide sequence ID" value="NZ_LNQR01000089.1"/>
</dbReference>
<protein>
    <submittedName>
        <fullName evidence="2">Damage-inducible protein CinA</fullName>
        <ecNumber evidence="2">3.5.1.42</ecNumber>
    </submittedName>
</protein>
<sequence length="175" mass="18114">MLLDVGKDEIEALCTLTQGVVEAAATRSLLIATAESCTGGMIAGFITSVPGSSQVFCGGAVTYSNALKEKFLGVSPETLTVYGAVSSQTALEMAAGIREAAAADFGLAVTGIAGPTGGTPDKPVGLVYLSLKGPGQTEHVIECRFDGSRDRIRFDSARKAVGLLYDAVMSYERIK</sequence>
<name>A0ABR5SCU8_9BACT</name>
<keyword evidence="3" id="KW-1185">Reference proteome</keyword>
<evidence type="ECO:0000259" key="1">
    <source>
        <dbReference type="Pfam" id="PF02464"/>
    </source>
</evidence>
<accession>A0ABR5SCU8</accession>